<keyword evidence="18" id="KW-0408">Iron</keyword>
<dbReference type="InterPro" id="IPR004358">
    <property type="entry name" value="Sig_transdc_His_kin-like_C"/>
</dbReference>
<evidence type="ECO:0000259" key="26">
    <source>
        <dbReference type="PROSITE" id="PS50885"/>
    </source>
</evidence>
<keyword evidence="14" id="KW-0547">Nucleotide-binding</keyword>
<evidence type="ECO:0000256" key="1">
    <source>
        <dbReference type="ARBA" id="ARBA00000085"/>
    </source>
</evidence>
<name>A0A1U9K5D3_9BACL</name>
<dbReference type="InterPro" id="IPR050482">
    <property type="entry name" value="Sensor_HK_TwoCompSys"/>
</dbReference>
<dbReference type="GO" id="GO:0005737">
    <property type="term" value="C:cytoplasm"/>
    <property type="evidence" value="ECO:0007669"/>
    <property type="project" value="UniProtKB-SubCell"/>
</dbReference>
<dbReference type="Gene3D" id="3.30.565.10">
    <property type="entry name" value="Histidine kinase-like ATPase, C-terminal domain"/>
    <property type="match status" value="1"/>
</dbReference>
<evidence type="ECO:0000256" key="23">
    <source>
        <dbReference type="ARBA" id="ARBA00030800"/>
    </source>
</evidence>
<feature type="transmembrane region" description="Helical" evidence="24">
    <location>
        <begin position="60"/>
        <end position="88"/>
    </location>
</feature>
<evidence type="ECO:0000256" key="13">
    <source>
        <dbReference type="ARBA" id="ARBA00022723"/>
    </source>
</evidence>
<keyword evidence="12 24" id="KW-0812">Transmembrane</keyword>
<evidence type="ECO:0000256" key="14">
    <source>
        <dbReference type="ARBA" id="ARBA00022741"/>
    </source>
</evidence>
<evidence type="ECO:0000256" key="22">
    <source>
        <dbReference type="ARBA" id="ARBA00024827"/>
    </source>
</evidence>
<dbReference type="SMART" id="SM00304">
    <property type="entry name" value="HAMP"/>
    <property type="match status" value="1"/>
</dbReference>
<dbReference type="Pfam" id="PF00672">
    <property type="entry name" value="HAMP"/>
    <property type="match status" value="1"/>
</dbReference>
<evidence type="ECO:0000259" key="25">
    <source>
        <dbReference type="PROSITE" id="PS50109"/>
    </source>
</evidence>
<evidence type="ECO:0000313" key="27">
    <source>
        <dbReference type="EMBL" id="AQS55232.1"/>
    </source>
</evidence>
<comment type="function">
    <text evidence="22">Member of the two-component regulatory system NreB/NreC involved in the control of dissimilatory nitrate/nitrite reduction in response to oxygen. NreB functions as a direct oxygen sensor histidine kinase which is autophosphorylated, in the absence of oxygen, probably at the conserved histidine residue, and transfers its phosphate group probably to a conserved aspartate residue of NreC. NreB/NreC activates the expression of the nitrate (narGHJI) and nitrite (nir) reductase operons, as well as the putative nitrate transporter gene narT.</text>
</comment>
<sequence>MLQKKLTNIQWQFVRQSLWVSVTVVTLGAALVFSLWSYTVGLEPLQTWLKHRWEWRIPAFPGWGFVVIMMAVLWLTAGAIGVATGYVFGNLFKKRLEILLQSTMMLERGDLTTRIPNLGDDEIGELGNRLNDMTARFQKQVASLQRLSTHNAELTEQVKQAAILEERHRLARELHDAVSQQLFAISMSMAALKRMLTHRPEKAEQQVELVEEMAAAAQSEMRALLLHLRPAHLEGKSLKHGVEELLRELQDKHALDFKWSIGDLPDLPKGIEDHLFRILQEALSNALRHSKAEQVEVTLSVIRQNVRLKVTDNGVGFTADDEQKTSSYGMALMRERVAEIGGVLSVSSAPGQGTMIEVTVPLVTKGRDGM</sequence>
<evidence type="ECO:0000256" key="3">
    <source>
        <dbReference type="ARBA" id="ARBA00004496"/>
    </source>
</evidence>
<evidence type="ECO:0000256" key="6">
    <source>
        <dbReference type="ARBA" id="ARBA00017322"/>
    </source>
</evidence>
<dbReference type="Gene3D" id="1.20.5.1930">
    <property type="match status" value="1"/>
</dbReference>
<dbReference type="SMART" id="SM00387">
    <property type="entry name" value="HATPase_c"/>
    <property type="match status" value="1"/>
</dbReference>
<dbReference type="SUPFAM" id="SSF158472">
    <property type="entry name" value="HAMP domain-like"/>
    <property type="match status" value="1"/>
</dbReference>
<dbReference type="PIRSF" id="PIRSF037431">
    <property type="entry name" value="STHK_LiaS"/>
    <property type="match status" value="1"/>
</dbReference>
<keyword evidence="21 24" id="KW-0472">Membrane</keyword>
<dbReference type="CDD" id="cd06225">
    <property type="entry name" value="HAMP"/>
    <property type="match status" value="1"/>
</dbReference>
<evidence type="ECO:0000256" key="19">
    <source>
        <dbReference type="ARBA" id="ARBA00023012"/>
    </source>
</evidence>
<evidence type="ECO:0000256" key="15">
    <source>
        <dbReference type="ARBA" id="ARBA00022777"/>
    </source>
</evidence>
<dbReference type="InterPro" id="IPR003594">
    <property type="entry name" value="HATPase_dom"/>
</dbReference>
<dbReference type="InterPro" id="IPR011712">
    <property type="entry name" value="Sig_transdc_His_kin_sub3_dim/P"/>
</dbReference>
<dbReference type="GO" id="GO:0046872">
    <property type="term" value="F:metal ion binding"/>
    <property type="evidence" value="ECO:0007669"/>
    <property type="project" value="UniProtKB-KW"/>
</dbReference>
<keyword evidence="13" id="KW-0479">Metal-binding</keyword>
<dbReference type="PRINTS" id="PR00344">
    <property type="entry name" value="BCTRLSENSOR"/>
</dbReference>
<keyword evidence="8" id="KW-0004">4Fe-4S</keyword>
<dbReference type="Pfam" id="PF07730">
    <property type="entry name" value="HisKA_3"/>
    <property type="match status" value="1"/>
</dbReference>
<feature type="domain" description="Histidine kinase" evidence="25">
    <location>
        <begin position="169"/>
        <end position="364"/>
    </location>
</feature>
<dbReference type="GO" id="GO:0000155">
    <property type="term" value="F:phosphorelay sensor kinase activity"/>
    <property type="evidence" value="ECO:0007669"/>
    <property type="project" value="InterPro"/>
</dbReference>
<evidence type="ECO:0000256" key="4">
    <source>
        <dbReference type="ARBA" id="ARBA00004651"/>
    </source>
</evidence>
<dbReference type="EMBL" id="CP019699">
    <property type="protein sequence ID" value="AQS55232.1"/>
    <property type="molecule type" value="Genomic_DNA"/>
</dbReference>
<keyword evidence="28" id="KW-1185">Reference proteome</keyword>
<comment type="catalytic activity">
    <reaction evidence="1">
        <text>ATP + protein L-histidine = ADP + protein N-phospho-L-histidine.</text>
        <dbReference type="EC" id="2.7.13.3"/>
    </reaction>
</comment>
<evidence type="ECO:0000256" key="12">
    <source>
        <dbReference type="ARBA" id="ARBA00022692"/>
    </source>
</evidence>
<dbReference type="KEGG" id="ntr:B0W44_05005"/>
<reference evidence="27 28" key="1">
    <citation type="journal article" date="2015" name="Int. J. Syst. Evol. Microbiol.">
        <title>Novibacillus thermophilus gen. nov., sp. nov., a Gram-staining-negative and moderately thermophilic member of the family Thermoactinomycetaceae.</title>
        <authorList>
            <person name="Yang G."/>
            <person name="Chen J."/>
            <person name="Zhou S."/>
        </authorList>
    </citation>
    <scope>NUCLEOTIDE SEQUENCE [LARGE SCALE GENOMIC DNA]</scope>
    <source>
        <strain evidence="27 28">SG-1</strain>
    </source>
</reference>
<dbReference type="InterPro" id="IPR036890">
    <property type="entry name" value="HATPase_C_sf"/>
</dbReference>
<gene>
    <name evidence="27" type="ORF">B0W44_05005</name>
</gene>
<feature type="domain" description="HAMP" evidence="26">
    <location>
        <begin position="90"/>
        <end position="142"/>
    </location>
</feature>
<evidence type="ECO:0000256" key="9">
    <source>
        <dbReference type="ARBA" id="ARBA00022490"/>
    </source>
</evidence>
<dbReference type="InterPro" id="IPR017202">
    <property type="entry name" value="LiaS/VraS"/>
</dbReference>
<feature type="transmembrane region" description="Helical" evidence="24">
    <location>
        <begin position="20"/>
        <end position="40"/>
    </location>
</feature>
<keyword evidence="11" id="KW-0808">Transferase</keyword>
<evidence type="ECO:0000256" key="21">
    <source>
        <dbReference type="ARBA" id="ARBA00023136"/>
    </source>
</evidence>
<dbReference type="Gene3D" id="6.10.340.10">
    <property type="match status" value="1"/>
</dbReference>
<evidence type="ECO:0000313" key="28">
    <source>
        <dbReference type="Proteomes" id="UP000188603"/>
    </source>
</evidence>
<evidence type="ECO:0000256" key="8">
    <source>
        <dbReference type="ARBA" id="ARBA00022485"/>
    </source>
</evidence>
<dbReference type="SUPFAM" id="SSF58104">
    <property type="entry name" value="Methyl-accepting chemotaxis protein (MCP) signaling domain"/>
    <property type="match status" value="1"/>
</dbReference>
<dbReference type="Proteomes" id="UP000188603">
    <property type="component" value="Chromosome"/>
</dbReference>
<comment type="subcellular location">
    <subcellularLocation>
        <location evidence="4">Cell membrane</location>
        <topology evidence="4">Multi-pass membrane protein</topology>
    </subcellularLocation>
    <subcellularLocation>
        <location evidence="3">Cytoplasm</location>
    </subcellularLocation>
</comment>
<evidence type="ECO:0000256" key="18">
    <source>
        <dbReference type="ARBA" id="ARBA00023004"/>
    </source>
</evidence>
<keyword evidence="10" id="KW-0597">Phosphoprotein</keyword>
<evidence type="ECO:0000256" key="7">
    <source>
        <dbReference type="ARBA" id="ARBA00022475"/>
    </source>
</evidence>
<keyword evidence="15 27" id="KW-0418">Kinase</keyword>
<keyword evidence="17 24" id="KW-1133">Transmembrane helix</keyword>
<dbReference type="PANTHER" id="PTHR24421">
    <property type="entry name" value="NITRATE/NITRITE SENSOR PROTEIN NARX-RELATED"/>
    <property type="match status" value="1"/>
</dbReference>
<evidence type="ECO:0000256" key="2">
    <source>
        <dbReference type="ARBA" id="ARBA00001966"/>
    </source>
</evidence>
<evidence type="ECO:0000256" key="20">
    <source>
        <dbReference type="ARBA" id="ARBA00023014"/>
    </source>
</evidence>
<organism evidence="27 28">
    <name type="scientific">Novibacillus thermophilus</name>
    <dbReference type="NCBI Taxonomy" id="1471761"/>
    <lineage>
        <taxon>Bacteria</taxon>
        <taxon>Bacillati</taxon>
        <taxon>Bacillota</taxon>
        <taxon>Bacilli</taxon>
        <taxon>Bacillales</taxon>
        <taxon>Thermoactinomycetaceae</taxon>
        <taxon>Novibacillus</taxon>
    </lineage>
</organism>
<dbReference type="CDD" id="cd16917">
    <property type="entry name" value="HATPase_UhpB-NarQ-NarX-like"/>
    <property type="match status" value="1"/>
</dbReference>
<evidence type="ECO:0000256" key="5">
    <source>
        <dbReference type="ARBA" id="ARBA00012438"/>
    </source>
</evidence>
<dbReference type="Pfam" id="PF02518">
    <property type="entry name" value="HATPase_c"/>
    <property type="match status" value="1"/>
</dbReference>
<protein>
    <recommendedName>
        <fullName evidence="6">Oxygen sensor histidine kinase NreB</fullName>
        <ecNumber evidence="5">2.7.13.3</ecNumber>
    </recommendedName>
    <alternativeName>
        <fullName evidence="23">Nitrogen regulation protein B</fullName>
    </alternativeName>
</protein>
<keyword evidence="20" id="KW-0411">Iron-sulfur</keyword>
<keyword evidence="9" id="KW-0963">Cytoplasm</keyword>
<dbReference type="OrthoDB" id="9795828at2"/>
<dbReference type="EC" id="2.7.13.3" evidence="5"/>
<dbReference type="GO" id="GO:0051539">
    <property type="term" value="F:4 iron, 4 sulfur cluster binding"/>
    <property type="evidence" value="ECO:0007669"/>
    <property type="project" value="UniProtKB-KW"/>
</dbReference>
<keyword evidence="19" id="KW-0902">Two-component regulatory system</keyword>
<evidence type="ECO:0000256" key="16">
    <source>
        <dbReference type="ARBA" id="ARBA00022840"/>
    </source>
</evidence>
<dbReference type="STRING" id="1471761.B0W44_05005"/>
<dbReference type="PROSITE" id="PS50109">
    <property type="entry name" value="HIS_KIN"/>
    <property type="match status" value="1"/>
</dbReference>
<dbReference type="RefSeq" id="WP_077719049.1">
    <property type="nucleotide sequence ID" value="NZ_CP019699.1"/>
</dbReference>
<dbReference type="GO" id="GO:0005524">
    <property type="term" value="F:ATP binding"/>
    <property type="evidence" value="ECO:0007669"/>
    <property type="project" value="UniProtKB-KW"/>
</dbReference>
<accession>A0A1U9K5D3</accession>
<evidence type="ECO:0000256" key="10">
    <source>
        <dbReference type="ARBA" id="ARBA00022553"/>
    </source>
</evidence>
<keyword evidence="16" id="KW-0067">ATP-binding</keyword>
<evidence type="ECO:0000256" key="24">
    <source>
        <dbReference type="SAM" id="Phobius"/>
    </source>
</evidence>
<dbReference type="PROSITE" id="PS50885">
    <property type="entry name" value="HAMP"/>
    <property type="match status" value="1"/>
</dbReference>
<evidence type="ECO:0000256" key="17">
    <source>
        <dbReference type="ARBA" id="ARBA00022989"/>
    </source>
</evidence>
<dbReference type="SUPFAM" id="SSF55874">
    <property type="entry name" value="ATPase domain of HSP90 chaperone/DNA topoisomerase II/histidine kinase"/>
    <property type="match status" value="1"/>
</dbReference>
<dbReference type="GO" id="GO:0046983">
    <property type="term" value="F:protein dimerization activity"/>
    <property type="evidence" value="ECO:0007669"/>
    <property type="project" value="InterPro"/>
</dbReference>
<dbReference type="PANTHER" id="PTHR24421:SF37">
    <property type="entry name" value="SENSOR HISTIDINE KINASE NARS"/>
    <property type="match status" value="1"/>
</dbReference>
<dbReference type="InterPro" id="IPR005467">
    <property type="entry name" value="His_kinase_dom"/>
</dbReference>
<dbReference type="GO" id="GO:0005886">
    <property type="term" value="C:plasma membrane"/>
    <property type="evidence" value="ECO:0007669"/>
    <property type="project" value="UniProtKB-SubCell"/>
</dbReference>
<comment type="cofactor">
    <cofactor evidence="2">
        <name>[4Fe-4S] cluster</name>
        <dbReference type="ChEBI" id="CHEBI:49883"/>
    </cofactor>
</comment>
<dbReference type="AlphaFoldDB" id="A0A1U9K5D3"/>
<keyword evidence="7" id="KW-1003">Cell membrane</keyword>
<evidence type="ECO:0000256" key="11">
    <source>
        <dbReference type="ARBA" id="ARBA00022679"/>
    </source>
</evidence>
<proteinExistence type="predicted"/>
<dbReference type="InterPro" id="IPR003660">
    <property type="entry name" value="HAMP_dom"/>
</dbReference>